<evidence type="ECO:0000313" key="2">
    <source>
        <dbReference type="EMBL" id="MBO8433628.1"/>
    </source>
</evidence>
<organism evidence="2 3">
    <name type="scientific">Candidatus Pullibacteroides excrementavium</name>
    <dbReference type="NCBI Taxonomy" id="2840905"/>
    <lineage>
        <taxon>Bacteria</taxon>
        <taxon>Pseudomonadati</taxon>
        <taxon>Bacteroidota</taxon>
        <taxon>Bacteroidia</taxon>
        <taxon>Bacteroidales</taxon>
        <taxon>Candidatus Pullibacteroides</taxon>
    </lineage>
</organism>
<evidence type="ECO:0000313" key="3">
    <source>
        <dbReference type="Proteomes" id="UP000823612"/>
    </source>
</evidence>
<dbReference type="Pfam" id="PF07661">
    <property type="entry name" value="MORN_2"/>
    <property type="match status" value="4"/>
</dbReference>
<dbReference type="PANTHER" id="PTHR33706">
    <property type="entry name" value="MORN VARIANT REPEAT PROTEIN"/>
    <property type="match status" value="1"/>
</dbReference>
<accession>A0A9D9H3Q6</accession>
<dbReference type="PANTHER" id="PTHR33706:SF1">
    <property type="entry name" value="TPR REPEAT PROTEIN"/>
    <property type="match status" value="1"/>
</dbReference>
<proteinExistence type="predicted"/>
<reference evidence="2" key="2">
    <citation type="journal article" date="2021" name="PeerJ">
        <title>Extensive microbial diversity within the chicken gut microbiome revealed by metagenomics and culture.</title>
        <authorList>
            <person name="Gilroy R."/>
            <person name="Ravi A."/>
            <person name="Getino M."/>
            <person name="Pursley I."/>
            <person name="Horton D.L."/>
            <person name="Alikhan N.F."/>
            <person name="Baker D."/>
            <person name="Gharbi K."/>
            <person name="Hall N."/>
            <person name="Watson M."/>
            <person name="Adriaenssens E.M."/>
            <person name="Foster-Nyarko E."/>
            <person name="Jarju S."/>
            <person name="Secka A."/>
            <person name="Antonio M."/>
            <person name="Oren A."/>
            <person name="Chaudhuri R.R."/>
            <person name="La Ragione R."/>
            <person name="Hildebrand F."/>
            <person name="Pallen M.J."/>
        </authorList>
    </citation>
    <scope>NUCLEOTIDE SEQUENCE</scope>
    <source>
        <strain evidence="2">2889</strain>
    </source>
</reference>
<dbReference type="Proteomes" id="UP000823612">
    <property type="component" value="Unassembled WGS sequence"/>
</dbReference>
<gene>
    <name evidence="2" type="ORF">IAB08_10115</name>
</gene>
<feature type="region of interest" description="Disordered" evidence="1">
    <location>
        <begin position="484"/>
        <end position="509"/>
    </location>
</feature>
<dbReference type="EMBL" id="JADIMZ010000158">
    <property type="protein sequence ID" value="MBO8433628.1"/>
    <property type="molecule type" value="Genomic_DNA"/>
</dbReference>
<dbReference type="SUPFAM" id="SSF82185">
    <property type="entry name" value="Histone H3 K4-specific methyltransferase SET7/9 N-terminal domain"/>
    <property type="match status" value="4"/>
</dbReference>
<feature type="compositionally biased region" description="Basic and acidic residues" evidence="1">
    <location>
        <begin position="494"/>
        <end position="509"/>
    </location>
</feature>
<dbReference type="Gene3D" id="3.90.930.1">
    <property type="match status" value="2"/>
</dbReference>
<protein>
    <submittedName>
        <fullName evidence="2">Uncharacterized protein</fullName>
    </submittedName>
</protein>
<dbReference type="AlphaFoldDB" id="A0A9D9H3Q6"/>
<evidence type="ECO:0000256" key="1">
    <source>
        <dbReference type="SAM" id="MobiDB-lite"/>
    </source>
</evidence>
<reference evidence="2" key="1">
    <citation type="submission" date="2020-10" db="EMBL/GenBank/DDBJ databases">
        <authorList>
            <person name="Gilroy R."/>
        </authorList>
    </citation>
    <scope>NUCLEOTIDE SEQUENCE</scope>
    <source>
        <strain evidence="2">2889</strain>
    </source>
</reference>
<sequence length="509" mass="59365">MAQFYLPIAEDSAWQGTEIKRFFYDNGQVSAEGYWKNGQPEGVWKNYAPDGRLVSQGARKDLLLEGVWTFFGNSHISSQITYHKNRKQGLSRYFYPDRVVSEYYHNDTLQGIRTVVDTTGRLLRTTRFDNGIENGFDKRYNEYGEAYSFRFFHNGMLVFHEEANRRDKQGRKQGLWKDFFENGSPHWECTYSDDRKNGYYKLYDSLGNLLLLQKYLMDTLQEDAPELASLTVHTEYYVNGMPKFRVGYRNGKPEGLCYQYDSVTGKIIRGILFKDGEVVSSGEVDASGNIQDNRVEYYPDGKLRCIGRYHKGKKTGMWKYFYPDGTLEQEGAFRNGQHDGHWTWYYPDGSIRIDQQYYRGKLDGPFIEYDAEGKVVARGSYLDGLEEGEWEYHLNGEKTEGSYAGGERTGVWKSYWPSKGKRARLSFKGGYVGGLEDGKHQYFNEDGVLVEEGFYRMGKRIGTWYKYDSNGLLEVSITYDENEEEERYNGKRTLTKEETKAYEQEQRRE</sequence>
<dbReference type="InterPro" id="IPR011652">
    <property type="entry name" value="MORN_2"/>
</dbReference>
<name>A0A9D9H3Q6_9BACT</name>
<comment type="caution">
    <text evidence="2">The sequence shown here is derived from an EMBL/GenBank/DDBJ whole genome shotgun (WGS) entry which is preliminary data.</text>
</comment>
<dbReference type="Gene3D" id="2.20.110.10">
    <property type="entry name" value="Histone H3 K4-specific methyltransferase SET7/9 N-terminal domain"/>
    <property type="match status" value="3"/>
</dbReference>